<dbReference type="PANTHER" id="PTHR43214">
    <property type="entry name" value="TWO-COMPONENT RESPONSE REGULATOR"/>
    <property type="match status" value="1"/>
</dbReference>
<dbReference type="SMART" id="SM00421">
    <property type="entry name" value="HTH_LUXR"/>
    <property type="match status" value="1"/>
</dbReference>
<dbReference type="GO" id="GO:0000160">
    <property type="term" value="P:phosphorelay signal transduction system"/>
    <property type="evidence" value="ECO:0007669"/>
    <property type="project" value="InterPro"/>
</dbReference>
<dbReference type="EMBL" id="QZKI01000119">
    <property type="protein sequence ID" value="RJP66118.1"/>
    <property type="molecule type" value="Genomic_DNA"/>
</dbReference>
<comment type="caution">
    <text evidence="8">The sequence shown here is derived from an EMBL/GenBank/DDBJ whole genome shotgun (WGS) entry which is preliminary data.</text>
</comment>
<protein>
    <submittedName>
        <fullName evidence="8">DNA-binding response regulator</fullName>
    </submittedName>
</protein>
<evidence type="ECO:0000313" key="8">
    <source>
        <dbReference type="EMBL" id="RJP66118.1"/>
    </source>
</evidence>
<evidence type="ECO:0000259" key="7">
    <source>
        <dbReference type="PROSITE" id="PS50110"/>
    </source>
</evidence>
<evidence type="ECO:0000256" key="1">
    <source>
        <dbReference type="ARBA" id="ARBA00022553"/>
    </source>
</evidence>
<evidence type="ECO:0000256" key="2">
    <source>
        <dbReference type="ARBA" id="ARBA00023015"/>
    </source>
</evidence>
<keyword evidence="3 8" id="KW-0238">DNA-binding</keyword>
<dbReference type="Proteomes" id="UP000285961">
    <property type="component" value="Unassembled WGS sequence"/>
</dbReference>
<dbReference type="PROSITE" id="PS00622">
    <property type="entry name" value="HTH_LUXR_1"/>
    <property type="match status" value="1"/>
</dbReference>
<dbReference type="PRINTS" id="PR00038">
    <property type="entry name" value="HTHLUXR"/>
</dbReference>
<evidence type="ECO:0000259" key="6">
    <source>
        <dbReference type="PROSITE" id="PS50043"/>
    </source>
</evidence>
<sequence>MDRKKHIVIAEGHAIARAGLRCLLSAENEYEVVAEARDGLEAIRCVESCRPDLVLLDVTLPKLDGMAALKEIKRRFPETRVLVLSAHTTDEYVLEAFRRGANGYCIKDVTESDLFTALRTVLDGQRYLSPGISDKVLEEGPRGEKTLKCDSSWDRLTEREREILKMIGEGYMNKNIAEYLCISVKTVAKHRANLMKKLDLHTASALTAYAIGKGLVAK</sequence>
<dbReference type="PANTHER" id="PTHR43214:SF41">
    <property type="entry name" value="NITRATE_NITRITE RESPONSE REGULATOR PROTEIN NARP"/>
    <property type="match status" value="1"/>
</dbReference>
<dbReference type="InterPro" id="IPR039420">
    <property type="entry name" value="WalR-like"/>
</dbReference>
<dbReference type="InterPro" id="IPR001789">
    <property type="entry name" value="Sig_transdc_resp-reg_receiver"/>
</dbReference>
<reference evidence="8 9" key="1">
    <citation type="journal article" date="2017" name="ISME J.">
        <title>Energy and carbon metabolisms in a deep terrestrial subsurface fluid microbial community.</title>
        <authorList>
            <person name="Momper L."/>
            <person name="Jungbluth S.P."/>
            <person name="Lee M.D."/>
            <person name="Amend J.P."/>
        </authorList>
    </citation>
    <scope>NUCLEOTIDE SEQUENCE [LARGE SCALE GENOMIC DNA]</scope>
    <source>
        <strain evidence="8">SURF_17</strain>
    </source>
</reference>
<dbReference type="InterPro" id="IPR000792">
    <property type="entry name" value="Tscrpt_reg_LuxR_C"/>
</dbReference>
<dbReference type="SUPFAM" id="SSF52172">
    <property type="entry name" value="CheY-like"/>
    <property type="match status" value="1"/>
</dbReference>
<evidence type="ECO:0000256" key="5">
    <source>
        <dbReference type="PROSITE-ProRule" id="PRU00169"/>
    </source>
</evidence>
<dbReference type="PROSITE" id="PS50110">
    <property type="entry name" value="RESPONSE_REGULATORY"/>
    <property type="match status" value="1"/>
</dbReference>
<dbReference type="CDD" id="cd06170">
    <property type="entry name" value="LuxR_C_like"/>
    <property type="match status" value="1"/>
</dbReference>
<keyword evidence="4" id="KW-0804">Transcription</keyword>
<feature type="domain" description="HTH luxR-type" evidence="6">
    <location>
        <begin position="149"/>
        <end position="214"/>
    </location>
</feature>
<accession>A0A419ERR9</accession>
<dbReference type="InterPro" id="IPR011006">
    <property type="entry name" value="CheY-like_superfamily"/>
</dbReference>
<dbReference type="Pfam" id="PF00196">
    <property type="entry name" value="GerE"/>
    <property type="match status" value="1"/>
</dbReference>
<dbReference type="GO" id="GO:0003677">
    <property type="term" value="F:DNA binding"/>
    <property type="evidence" value="ECO:0007669"/>
    <property type="project" value="UniProtKB-KW"/>
</dbReference>
<dbReference type="InterPro" id="IPR016032">
    <property type="entry name" value="Sig_transdc_resp-reg_C-effctor"/>
</dbReference>
<dbReference type="SUPFAM" id="SSF46894">
    <property type="entry name" value="C-terminal effector domain of the bipartite response regulators"/>
    <property type="match status" value="1"/>
</dbReference>
<name>A0A419ERR9_9BACT</name>
<keyword evidence="2" id="KW-0805">Transcription regulation</keyword>
<proteinExistence type="predicted"/>
<evidence type="ECO:0000256" key="3">
    <source>
        <dbReference type="ARBA" id="ARBA00023125"/>
    </source>
</evidence>
<dbReference type="SMART" id="SM00448">
    <property type="entry name" value="REC"/>
    <property type="match status" value="1"/>
</dbReference>
<dbReference type="Pfam" id="PF00072">
    <property type="entry name" value="Response_reg"/>
    <property type="match status" value="1"/>
</dbReference>
<organism evidence="8 9">
    <name type="scientific">Candidatus Abyssobacteria bacterium SURF_17</name>
    <dbReference type="NCBI Taxonomy" id="2093361"/>
    <lineage>
        <taxon>Bacteria</taxon>
        <taxon>Pseudomonadati</taxon>
        <taxon>Candidatus Hydrogenedentota</taxon>
        <taxon>Candidatus Abyssobacteria</taxon>
    </lineage>
</organism>
<feature type="domain" description="Response regulatory" evidence="7">
    <location>
        <begin position="6"/>
        <end position="122"/>
    </location>
</feature>
<evidence type="ECO:0000256" key="4">
    <source>
        <dbReference type="ARBA" id="ARBA00023163"/>
    </source>
</evidence>
<gene>
    <name evidence="8" type="ORF">C4532_16570</name>
</gene>
<dbReference type="GO" id="GO:0006355">
    <property type="term" value="P:regulation of DNA-templated transcription"/>
    <property type="evidence" value="ECO:0007669"/>
    <property type="project" value="InterPro"/>
</dbReference>
<dbReference type="AlphaFoldDB" id="A0A419ERR9"/>
<dbReference type="PROSITE" id="PS50043">
    <property type="entry name" value="HTH_LUXR_2"/>
    <property type="match status" value="1"/>
</dbReference>
<dbReference type="Gene3D" id="3.40.50.2300">
    <property type="match status" value="1"/>
</dbReference>
<evidence type="ECO:0000313" key="9">
    <source>
        <dbReference type="Proteomes" id="UP000285961"/>
    </source>
</evidence>
<keyword evidence="1 5" id="KW-0597">Phosphoprotein</keyword>
<dbReference type="CDD" id="cd17535">
    <property type="entry name" value="REC_NarL-like"/>
    <property type="match status" value="1"/>
</dbReference>
<feature type="modified residue" description="4-aspartylphosphate" evidence="5">
    <location>
        <position position="57"/>
    </location>
</feature>
<dbReference type="InterPro" id="IPR058245">
    <property type="entry name" value="NreC/VraR/RcsB-like_REC"/>
</dbReference>